<keyword evidence="4 7" id="KW-1133">Transmembrane helix</keyword>
<feature type="transmembrane region" description="Helical" evidence="7">
    <location>
        <begin position="71"/>
        <end position="90"/>
    </location>
</feature>
<organism evidence="8 9">
    <name type="scientific">Solanum tuberosum</name>
    <name type="common">Potato</name>
    <dbReference type="NCBI Taxonomy" id="4113"/>
    <lineage>
        <taxon>Eukaryota</taxon>
        <taxon>Viridiplantae</taxon>
        <taxon>Streptophyta</taxon>
        <taxon>Embryophyta</taxon>
        <taxon>Tracheophyta</taxon>
        <taxon>Spermatophyta</taxon>
        <taxon>Magnoliopsida</taxon>
        <taxon>eudicotyledons</taxon>
        <taxon>Gunneridae</taxon>
        <taxon>Pentapetalae</taxon>
        <taxon>asterids</taxon>
        <taxon>lamiids</taxon>
        <taxon>Solanales</taxon>
        <taxon>Solanaceae</taxon>
        <taxon>Solanoideae</taxon>
        <taxon>Solaneae</taxon>
        <taxon>Solanum</taxon>
    </lineage>
</organism>
<evidence type="ECO:0000256" key="7">
    <source>
        <dbReference type="SAM" id="Phobius"/>
    </source>
</evidence>
<dbReference type="SUPFAM" id="SSF81338">
    <property type="entry name" value="Aquaporin-like"/>
    <property type="match status" value="1"/>
</dbReference>
<accession>M1CRM9</accession>
<dbReference type="eggNOG" id="KOG0223">
    <property type="taxonomic scope" value="Eukaryota"/>
</dbReference>
<sequence>MAEISDISHATALDIKDDNVHHILSCPCLASKKLGDETISFTQKLVAELLGTYLSMFAGFAAMVVNKNIGLLGIAVLWGLDMMVMIYTVGPVSGAHFNPAVTVVVASCKRIAWRHEEQLQFLRTIPAGSDLQSLGLEFLITFYLMFAVAGTTMDNRAVGELTGRVIGAVITINSILAGYAK</sequence>
<evidence type="ECO:0000256" key="6">
    <source>
        <dbReference type="RuleBase" id="RU000477"/>
    </source>
</evidence>
<evidence type="ECO:0000256" key="5">
    <source>
        <dbReference type="ARBA" id="ARBA00023136"/>
    </source>
</evidence>
<evidence type="ECO:0000256" key="2">
    <source>
        <dbReference type="ARBA" id="ARBA00022448"/>
    </source>
</evidence>
<feature type="transmembrane region" description="Helical" evidence="7">
    <location>
        <begin position="45"/>
        <end position="64"/>
    </location>
</feature>
<comment type="subcellular location">
    <subcellularLocation>
        <location evidence="1">Membrane</location>
        <topology evidence="1">Multi-pass membrane protein</topology>
    </subcellularLocation>
</comment>
<reference evidence="8" key="2">
    <citation type="submission" date="2015-06" db="UniProtKB">
        <authorList>
            <consortium name="EnsemblPlants"/>
        </authorList>
    </citation>
    <scope>IDENTIFICATION</scope>
    <source>
        <strain evidence="8">DM1-3 516 R44</strain>
    </source>
</reference>
<keyword evidence="2 6" id="KW-0813">Transport</keyword>
<dbReference type="InterPro" id="IPR000425">
    <property type="entry name" value="MIP"/>
</dbReference>
<dbReference type="Gramene" id="PGSC0003DMT400073240">
    <property type="protein sequence ID" value="PGSC0003DMT400073240"/>
    <property type="gene ID" value="PGSC0003DMG400028456"/>
</dbReference>
<comment type="similarity">
    <text evidence="6">Belongs to the MIP/aquaporin (TC 1.A.8) family.</text>
</comment>
<proteinExistence type="inferred from homology"/>
<dbReference type="STRING" id="4113.M1CRM9"/>
<dbReference type="EnsemblPlants" id="PGSC0003DMT400073240">
    <property type="protein sequence ID" value="PGSC0003DMT400073240"/>
    <property type="gene ID" value="PGSC0003DMG400028456"/>
</dbReference>
<evidence type="ECO:0000256" key="3">
    <source>
        <dbReference type="ARBA" id="ARBA00022692"/>
    </source>
</evidence>
<keyword evidence="3 6" id="KW-0812">Transmembrane</keyword>
<evidence type="ECO:0000256" key="4">
    <source>
        <dbReference type="ARBA" id="ARBA00022989"/>
    </source>
</evidence>
<keyword evidence="5 7" id="KW-0472">Membrane</keyword>
<dbReference type="Proteomes" id="UP000011115">
    <property type="component" value="Unassembled WGS sequence"/>
</dbReference>
<dbReference type="Gene3D" id="1.20.1080.10">
    <property type="entry name" value="Glycerol uptake facilitator protein"/>
    <property type="match status" value="2"/>
</dbReference>
<name>M1CRM9_SOLTU</name>
<dbReference type="InterPro" id="IPR023271">
    <property type="entry name" value="Aquaporin-like"/>
</dbReference>
<dbReference type="InParanoid" id="M1CRM9"/>
<reference evidence="9" key="1">
    <citation type="journal article" date="2011" name="Nature">
        <title>Genome sequence and analysis of the tuber crop potato.</title>
        <authorList>
            <consortium name="The Potato Genome Sequencing Consortium"/>
        </authorList>
    </citation>
    <scope>NUCLEOTIDE SEQUENCE [LARGE SCALE GENOMIC DNA]</scope>
    <source>
        <strain evidence="9">cv. DM1-3 516 R44</strain>
    </source>
</reference>
<protein>
    <submittedName>
        <fullName evidence="8">Aquaporin NIP1.1</fullName>
    </submittedName>
</protein>
<dbReference type="AlphaFoldDB" id="M1CRM9"/>
<dbReference type="ExpressionAtlas" id="M1CRM9">
    <property type="expression patterns" value="baseline and differential"/>
</dbReference>
<dbReference type="GO" id="GO:0015267">
    <property type="term" value="F:channel activity"/>
    <property type="evidence" value="ECO:0007669"/>
    <property type="project" value="InterPro"/>
</dbReference>
<dbReference type="InterPro" id="IPR034294">
    <property type="entry name" value="Aquaporin_transptr"/>
</dbReference>
<evidence type="ECO:0000313" key="8">
    <source>
        <dbReference type="EnsemblPlants" id="PGSC0003DMT400073240"/>
    </source>
</evidence>
<dbReference type="Pfam" id="PF00230">
    <property type="entry name" value="MIP"/>
    <property type="match status" value="1"/>
</dbReference>
<keyword evidence="9" id="KW-1185">Reference proteome</keyword>
<dbReference type="OMA" id="RIAWRHE"/>
<evidence type="ECO:0000256" key="1">
    <source>
        <dbReference type="ARBA" id="ARBA00004141"/>
    </source>
</evidence>
<dbReference type="HOGENOM" id="CLU_020019_3_1_1"/>
<dbReference type="PANTHER" id="PTHR45724">
    <property type="entry name" value="AQUAPORIN NIP2-1"/>
    <property type="match status" value="1"/>
</dbReference>
<evidence type="ECO:0000313" key="9">
    <source>
        <dbReference type="Proteomes" id="UP000011115"/>
    </source>
</evidence>
<feature type="transmembrane region" description="Helical" evidence="7">
    <location>
        <begin position="131"/>
        <end position="149"/>
    </location>
</feature>
<dbReference type="PANTHER" id="PTHR45724:SF13">
    <property type="entry name" value="AQUAPORIN NIP1-1-RELATED"/>
    <property type="match status" value="1"/>
</dbReference>
<dbReference type="PRINTS" id="PR00783">
    <property type="entry name" value="MINTRINSICP"/>
</dbReference>
<feature type="transmembrane region" description="Helical" evidence="7">
    <location>
        <begin position="161"/>
        <end position="180"/>
    </location>
</feature>
<dbReference type="PaxDb" id="4113-PGSC0003DMT400073240"/>
<dbReference type="GO" id="GO:0016020">
    <property type="term" value="C:membrane"/>
    <property type="evidence" value="ECO:0007669"/>
    <property type="project" value="UniProtKB-SubCell"/>
</dbReference>